<comment type="caution">
    <text evidence="7">The sequence shown here is derived from an EMBL/GenBank/DDBJ whole genome shotgun (WGS) entry which is preliminary data.</text>
</comment>
<dbReference type="GO" id="GO:0005634">
    <property type="term" value="C:nucleus"/>
    <property type="evidence" value="ECO:0007669"/>
    <property type="project" value="UniProtKB-SubCell"/>
</dbReference>
<dbReference type="EMBL" id="JAGMWT010000013">
    <property type="protein sequence ID" value="KAH7117995.1"/>
    <property type="molecule type" value="Genomic_DNA"/>
</dbReference>
<dbReference type="GO" id="GO:0034657">
    <property type="term" value="C:GID complex"/>
    <property type="evidence" value="ECO:0007669"/>
    <property type="project" value="TreeGrafter"/>
</dbReference>
<evidence type="ECO:0000256" key="6">
    <source>
        <dbReference type="SAM" id="MobiDB-lite"/>
    </source>
</evidence>
<dbReference type="GO" id="GO:0043161">
    <property type="term" value="P:proteasome-mediated ubiquitin-dependent protein catabolic process"/>
    <property type="evidence" value="ECO:0007669"/>
    <property type="project" value="TreeGrafter"/>
</dbReference>
<feature type="compositionally biased region" description="Acidic residues" evidence="6">
    <location>
        <begin position="771"/>
        <end position="784"/>
    </location>
</feature>
<evidence type="ECO:0000313" key="7">
    <source>
        <dbReference type="EMBL" id="KAH7117995.1"/>
    </source>
</evidence>
<organism evidence="7 8">
    <name type="scientific">Dendryphion nanum</name>
    <dbReference type="NCBI Taxonomy" id="256645"/>
    <lineage>
        <taxon>Eukaryota</taxon>
        <taxon>Fungi</taxon>
        <taxon>Dikarya</taxon>
        <taxon>Ascomycota</taxon>
        <taxon>Pezizomycotina</taxon>
        <taxon>Dothideomycetes</taxon>
        <taxon>Pleosporomycetidae</taxon>
        <taxon>Pleosporales</taxon>
        <taxon>Torulaceae</taxon>
        <taxon>Dendryphion</taxon>
    </lineage>
</organism>
<feature type="compositionally biased region" description="Polar residues" evidence="6">
    <location>
        <begin position="76"/>
        <end position="87"/>
    </location>
</feature>
<keyword evidence="5" id="KW-0539">Nucleus</keyword>
<dbReference type="GO" id="GO:0005737">
    <property type="term" value="C:cytoplasm"/>
    <property type="evidence" value="ECO:0007669"/>
    <property type="project" value="UniProtKB-SubCell"/>
</dbReference>
<evidence type="ECO:0000313" key="8">
    <source>
        <dbReference type="Proteomes" id="UP000700596"/>
    </source>
</evidence>
<evidence type="ECO:0000256" key="3">
    <source>
        <dbReference type="ARBA" id="ARBA00022490"/>
    </source>
</evidence>
<dbReference type="SMART" id="SM00185">
    <property type="entry name" value="ARM"/>
    <property type="match status" value="6"/>
</dbReference>
<proteinExistence type="predicted"/>
<evidence type="ECO:0000256" key="2">
    <source>
        <dbReference type="ARBA" id="ARBA00004496"/>
    </source>
</evidence>
<dbReference type="AlphaFoldDB" id="A0A9P9IG02"/>
<protein>
    <submittedName>
        <fullName evidence="7">Armadillo-type protein</fullName>
    </submittedName>
</protein>
<dbReference type="Gene3D" id="1.25.10.10">
    <property type="entry name" value="Leucine-rich Repeat Variant"/>
    <property type="match status" value="3"/>
</dbReference>
<dbReference type="InterPro" id="IPR000225">
    <property type="entry name" value="Armadillo"/>
</dbReference>
<gene>
    <name evidence="7" type="ORF">B0J11DRAFT_97485</name>
</gene>
<evidence type="ECO:0000256" key="5">
    <source>
        <dbReference type="ARBA" id="ARBA00023242"/>
    </source>
</evidence>
<evidence type="ECO:0000256" key="4">
    <source>
        <dbReference type="ARBA" id="ARBA00022737"/>
    </source>
</evidence>
<dbReference type="InterPro" id="IPR038739">
    <property type="entry name" value="ARMC8/Vid28"/>
</dbReference>
<dbReference type="PANTHER" id="PTHR15651">
    <property type="entry name" value="ARMADILLO REPEAT-CONTAINING PROTEIN 8"/>
    <property type="match status" value="1"/>
</dbReference>
<name>A0A9P9IG02_9PLEO</name>
<keyword evidence="8" id="KW-1185">Reference proteome</keyword>
<sequence length="1069" mass="117193">MGRTTIPPALIELSNPTSPEAQVNALRNLRNEVVGHDQRKELAVVHGVVKPLAGILRTEARKGGKRRRGVANGNATSARNNETGSEWNTEDELRFQATQVVGSLVNGGPAFVAPLLQGDIFPPLLETLSPTEVPSKLILATLRTLNQIADAVAQEKPWLDTTDTPLSSSLSSAVYEHIYTKSVVESLAGILSQHTSSLTVQQQISLTSKLIAKTCQEGEYKKLLFEAGILDLLAVKLAAMAAVDAQALRLDSRSSLRDELPVMYLSDILEAISAIIRDSHYHTARFLYSQPIQQLFGSPKDHTGTFSGFSSNLATPWDKLTPRLQTMQNKSDAYGKSWPALGAYNSTNTSESFARLPGMDTMQTTSRTVITEESENPLFIWLMFVARRGEGKARLSACWLLALLKKFGDKWPLNDPSKTTRERHFAYLVVPLVVKMIEDSNPESEQSKRINSSSPQAQDEHRFVLERAPLVLAELVAGNKTLQNAAVDTRFLSTLARILKRSFEPIGTAAKPMWSPNPSSKPIRDSLIDQSSSTLGSPGLSTESLHVYRYRESILLALAALADTQDGLRKQIIEIGAATYIIDSLVPYPIRSTDASAQNAGSTIPKGGNPIAVLIAACKLTRSLSRSVSVLRTSLIDHGIAKPCFDLLTHPNVKVQIAATEVITNLVLEVSPMRNEIIQAGALKILCEHCRSADFDLRYGSLWALKHLCLSLSYTTKIQCLDELGVGWLVQTLNGEPGKGSTSASLGMGTPNAAGEQVDILNAIDDPHMDVDDEGASDDDDETMAESIPSMRRHQRPGSRYTSATNIRERLQQIKNDEQDVRLSNERDDIRIQEQALDFIRNFINDEKEGGPMIDHCLKSFGNSRFFELLDAKIRPKGVLNTQSGSPSYWNNTPQRNMFTASNPALSTPNFVAYPPTELVIGTLYILVHLANGPPKHRQLLISQTQLMQHVLPLLSHPRRDVRLPCAWFINNLTWVEDSNDDLAARERAQMLRQLGFEEGARLLGRDVDLDIRERAKTAVEQMTKLLSDGRSVAGSVFGGDGSGVSGLSRVGGLHSHRGWGRDGGGGGV</sequence>
<dbReference type="OrthoDB" id="5559898at2759"/>
<reference evidence="7" key="1">
    <citation type="journal article" date="2021" name="Nat. Commun.">
        <title>Genetic determinants of endophytism in the Arabidopsis root mycobiome.</title>
        <authorList>
            <person name="Mesny F."/>
            <person name="Miyauchi S."/>
            <person name="Thiergart T."/>
            <person name="Pickel B."/>
            <person name="Atanasova L."/>
            <person name="Karlsson M."/>
            <person name="Huettel B."/>
            <person name="Barry K.W."/>
            <person name="Haridas S."/>
            <person name="Chen C."/>
            <person name="Bauer D."/>
            <person name="Andreopoulos W."/>
            <person name="Pangilinan J."/>
            <person name="LaButti K."/>
            <person name="Riley R."/>
            <person name="Lipzen A."/>
            <person name="Clum A."/>
            <person name="Drula E."/>
            <person name="Henrissat B."/>
            <person name="Kohler A."/>
            <person name="Grigoriev I.V."/>
            <person name="Martin F.M."/>
            <person name="Hacquard S."/>
        </authorList>
    </citation>
    <scope>NUCLEOTIDE SEQUENCE</scope>
    <source>
        <strain evidence="7">MPI-CAGE-CH-0243</strain>
    </source>
</reference>
<keyword evidence="4" id="KW-0677">Repeat</keyword>
<keyword evidence="3" id="KW-0963">Cytoplasm</keyword>
<dbReference type="InterPro" id="IPR011989">
    <property type="entry name" value="ARM-like"/>
</dbReference>
<dbReference type="InterPro" id="IPR016024">
    <property type="entry name" value="ARM-type_fold"/>
</dbReference>
<feature type="region of interest" description="Disordered" evidence="6">
    <location>
        <begin position="60"/>
        <end position="88"/>
    </location>
</feature>
<accession>A0A9P9IG02</accession>
<dbReference type="PANTHER" id="PTHR15651:SF7">
    <property type="entry name" value="ARMADILLO REPEAT-CONTAINING PROTEIN 8"/>
    <property type="match status" value="1"/>
</dbReference>
<dbReference type="Proteomes" id="UP000700596">
    <property type="component" value="Unassembled WGS sequence"/>
</dbReference>
<comment type="subcellular location">
    <subcellularLocation>
        <location evidence="2">Cytoplasm</location>
    </subcellularLocation>
    <subcellularLocation>
        <location evidence="1">Nucleus</location>
    </subcellularLocation>
</comment>
<dbReference type="SUPFAM" id="SSF48371">
    <property type="entry name" value="ARM repeat"/>
    <property type="match status" value="2"/>
</dbReference>
<evidence type="ECO:0000256" key="1">
    <source>
        <dbReference type="ARBA" id="ARBA00004123"/>
    </source>
</evidence>
<feature type="region of interest" description="Disordered" evidence="6">
    <location>
        <begin position="767"/>
        <end position="801"/>
    </location>
</feature>
<dbReference type="Pfam" id="PF00514">
    <property type="entry name" value="Arm"/>
    <property type="match status" value="1"/>
</dbReference>